<keyword evidence="2" id="KW-1185">Reference proteome</keyword>
<accession>A0ABQ5A4E2</accession>
<proteinExistence type="predicted"/>
<sequence>MEKLRRVLKIENETKKYPEEESALENNLDKWSAIYNSSISVCGELIVIGERRAVAWPDYLGIQQFLLHCLYSIPLSLWMPIRPDVVRKQLLL</sequence>
<protein>
    <submittedName>
        <fullName evidence="1">Uncharacterized protein</fullName>
    </submittedName>
</protein>
<comment type="caution">
    <text evidence="1">The sequence shown here is derived from an EMBL/GenBank/DDBJ whole genome shotgun (WGS) entry which is preliminary data.</text>
</comment>
<reference evidence="1" key="1">
    <citation type="journal article" date="2022" name="Int. J. Mol. Sci.">
        <title>Draft Genome of Tanacetum Coccineum: Genomic Comparison of Closely Related Tanacetum-Family Plants.</title>
        <authorList>
            <person name="Yamashiro T."/>
            <person name="Shiraishi A."/>
            <person name="Nakayama K."/>
            <person name="Satake H."/>
        </authorList>
    </citation>
    <scope>NUCLEOTIDE SEQUENCE</scope>
</reference>
<dbReference type="EMBL" id="BQNB010011845">
    <property type="protein sequence ID" value="GJS95903.1"/>
    <property type="molecule type" value="Genomic_DNA"/>
</dbReference>
<name>A0ABQ5A4E2_9ASTR</name>
<evidence type="ECO:0000313" key="1">
    <source>
        <dbReference type="EMBL" id="GJS95903.1"/>
    </source>
</evidence>
<dbReference type="Proteomes" id="UP001151760">
    <property type="component" value="Unassembled WGS sequence"/>
</dbReference>
<gene>
    <name evidence="1" type="ORF">Tco_0802871</name>
</gene>
<evidence type="ECO:0000313" key="2">
    <source>
        <dbReference type="Proteomes" id="UP001151760"/>
    </source>
</evidence>
<organism evidence="1 2">
    <name type="scientific">Tanacetum coccineum</name>
    <dbReference type="NCBI Taxonomy" id="301880"/>
    <lineage>
        <taxon>Eukaryota</taxon>
        <taxon>Viridiplantae</taxon>
        <taxon>Streptophyta</taxon>
        <taxon>Embryophyta</taxon>
        <taxon>Tracheophyta</taxon>
        <taxon>Spermatophyta</taxon>
        <taxon>Magnoliopsida</taxon>
        <taxon>eudicotyledons</taxon>
        <taxon>Gunneridae</taxon>
        <taxon>Pentapetalae</taxon>
        <taxon>asterids</taxon>
        <taxon>campanulids</taxon>
        <taxon>Asterales</taxon>
        <taxon>Asteraceae</taxon>
        <taxon>Asteroideae</taxon>
        <taxon>Anthemideae</taxon>
        <taxon>Anthemidinae</taxon>
        <taxon>Tanacetum</taxon>
    </lineage>
</organism>
<reference evidence="1" key="2">
    <citation type="submission" date="2022-01" db="EMBL/GenBank/DDBJ databases">
        <authorList>
            <person name="Yamashiro T."/>
            <person name="Shiraishi A."/>
            <person name="Satake H."/>
            <person name="Nakayama K."/>
        </authorList>
    </citation>
    <scope>NUCLEOTIDE SEQUENCE</scope>
</reference>